<protein>
    <submittedName>
        <fullName evidence="2">Uncharacterized protein</fullName>
    </submittedName>
</protein>
<evidence type="ECO:0000313" key="2">
    <source>
        <dbReference type="EMBL" id="OUL58716.1"/>
    </source>
</evidence>
<feature type="chain" id="PRO_5012173456" evidence="1">
    <location>
        <begin position="20"/>
        <end position="171"/>
    </location>
</feature>
<organism evidence="2 3">
    <name type="scientific">Pseudoalteromonas ulvae</name>
    <dbReference type="NCBI Taxonomy" id="107327"/>
    <lineage>
        <taxon>Bacteria</taxon>
        <taxon>Pseudomonadati</taxon>
        <taxon>Pseudomonadota</taxon>
        <taxon>Gammaproteobacteria</taxon>
        <taxon>Alteromonadales</taxon>
        <taxon>Pseudoalteromonadaceae</taxon>
        <taxon>Pseudoalteromonas</taxon>
    </lineage>
</organism>
<accession>A0A244CTD4</accession>
<reference evidence="2 3" key="1">
    <citation type="submission" date="2017-02" db="EMBL/GenBank/DDBJ databases">
        <title>Pseudoalteromonas ulvae TC14 Genome.</title>
        <authorList>
            <person name="Molmeret M."/>
        </authorList>
    </citation>
    <scope>NUCLEOTIDE SEQUENCE [LARGE SCALE GENOMIC DNA]</scope>
    <source>
        <strain evidence="2">TC14</strain>
    </source>
</reference>
<gene>
    <name evidence="2" type="ORF">B1199_00015</name>
</gene>
<feature type="signal peptide" evidence="1">
    <location>
        <begin position="1"/>
        <end position="19"/>
    </location>
</feature>
<evidence type="ECO:0000313" key="3">
    <source>
        <dbReference type="Proteomes" id="UP000194841"/>
    </source>
</evidence>
<sequence length="171" mass="19470">MNQVLFFIFVLSFSTQANADALESKLSLDWNYNYSSNVIHAKLIKNQVSVTNDGKCKVNYSTFEVIESFKGNIKKGTKLSSTGIGAHEVNAEGSEQLLLLKPFVATAYPGYGECSNEEYSNFLTIHNWCCSIDNTNEHSLIMYDMLNSEQKSENYLYPSREVFNYLRQLKK</sequence>
<dbReference type="EMBL" id="MWPV01000001">
    <property type="protein sequence ID" value="OUL58716.1"/>
    <property type="molecule type" value="Genomic_DNA"/>
</dbReference>
<dbReference type="AlphaFoldDB" id="A0A244CTD4"/>
<dbReference type="Proteomes" id="UP000194841">
    <property type="component" value="Unassembled WGS sequence"/>
</dbReference>
<evidence type="ECO:0000256" key="1">
    <source>
        <dbReference type="SAM" id="SignalP"/>
    </source>
</evidence>
<keyword evidence="1" id="KW-0732">Signal</keyword>
<proteinExistence type="predicted"/>
<dbReference type="RefSeq" id="WP_086742096.1">
    <property type="nucleotide sequence ID" value="NZ_MWPV01000001.1"/>
</dbReference>
<keyword evidence="3" id="KW-1185">Reference proteome</keyword>
<dbReference type="OrthoDB" id="9835688at2"/>
<comment type="caution">
    <text evidence="2">The sequence shown here is derived from an EMBL/GenBank/DDBJ whole genome shotgun (WGS) entry which is preliminary data.</text>
</comment>
<name>A0A244CTD4_PSEDV</name>